<dbReference type="Proteomes" id="UP000250245">
    <property type="component" value="Unassembled WGS sequence"/>
</dbReference>
<feature type="transmembrane region" description="Helical" evidence="1">
    <location>
        <begin position="23"/>
        <end position="46"/>
    </location>
</feature>
<feature type="transmembrane region" description="Helical" evidence="1">
    <location>
        <begin position="161"/>
        <end position="179"/>
    </location>
</feature>
<dbReference type="CDD" id="cd06530">
    <property type="entry name" value="S26_SPase_I"/>
    <property type="match status" value="1"/>
</dbReference>
<dbReference type="InterPro" id="IPR019533">
    <property type="entry name" value="Peptidase_S26"/>
</dbReference>
<evidence type="ECO:0000313" key="3">
    <source>
        <dbReference type="Proteomes" id="UP000250245"/>
    </source>
</evidence>
<accession>A0A2X2YBG2</accession>
<reference evidence="2 3" key="1">
    <citation type="submission" date="2018-06" db="EMBL/GenBank/DDBJ databases">
        <authorList>
            <consortium name="Pathogen Informatics"/>
            <person name="Doyle S."/>
        </authorList>
    </citation>
    <scope>NUCLEOTIDE SEQUENCE [LARGE SCALE GENOMIC DNA]</scope>
    <source>
        <strain evidence="2 3">NCTC11820</strain>
    </source>
</reference>
<gene>
    <name evidence="2" type="ORF">NCTC11820_00380</name>
</gene>
<evidence type="ECO:0000313" key="2">
    <source>
        <dbReference type="EMBL" id="SQB63598.1"/>
    </source>
</evidence>
<name>A0A2X2YBG2_9ACTO</name>
<dbReference type="AlphaFoldDB" id="A0A2X2YBG2"/>
<organism evidence="2 3">
    <name type="scientific">Mobiluncus curtisii</name>
    <dbReference type="NCBI Taxonomy" id="2051"/>
    <lineage>
        <taxon>Bacteria</taxon>
        <taxon>Bacillati</taxon>
        <taxon>Actinomycetota</taxon>
        <taxon>Actinomycetes</taxon>
        <taxon>Actinomycetales</taxon>
        <taxon>Actinomycetaceae</taxon>
        <taxon>Mobiluncus</taxon>
    </lineage>
</organism>
<dbReference type="InterPro" id="IPR036286">
    <property type="entry name" value="LexA/Signal_pep-like_sf"/>
</dbReference>
<keyword evidence="1" id="KW-0472">Membrane</keyword>
<dbReference type="GO" id="GO:0006465">
    <property type="term" value="P:signal peptide processing"/>
    <property type="evidence" value="ECO:0007669"/>
    <property type="project" value="InterPro"/>
</dbReference>
<dbReference type="SUPFAM" id="SSF51306">
    <property type="entry name" value="LexA/Signal peptidase"/>
    <property type="match status" value="1"/>
</dbReference>
<keyword evidence="1" id="KW-1133">Transmembrane helix</keyword>
<proteinExistence type="predicted"/>
<protein>
    <submittedName>
        <fullName evidence="2">Signal peptidase I</fullName>
    </submittedName>
</protein>
<dbReference type="EMBL" id="UASJ01000001">
    <property type="protein sequence ID" value="SQB63598.1"/>
    <property type="molecule type" value="Genomic_DNA"/>
</dbReference>
<sequence>MTVQSNRIVSLLNKQSQHPLRNAIIFMIGWVILILVGVVFIVTTVIPRTQGYVATVVPDDSMSPTLSRSDLLLFQKIRQEGAQKLNPNDIIAYQPTEAVKYKIARISEVMGTGKDMQFGVKFDNPQAESSDGTVTLDMVRGTLRYKVPFCGTVTPLLPPPAVSYMLIFVAQLLLIYAGWQIGTSMINARDPQRQARAARLRTAALAGNLETTRQRLRRQGLK</sequence>
<dbReference type="GO" id="GO:0004252">
    <property type="term" value="F:serine-type endopeptidase activity"/>
    <property type="evidence" value="ECO:0007669"/>
    <property type="project" value="InterPro"/>
</dbReference>
<evidence type="ECO:0000256" key="1">
    <source>
        <dbReference type="SAM" id="Phobius"/>
    </source>
</evidence>
<dbReference type="RefSeq" id="WP_013188708.1">
    <property type="nucleotide sequence ID" value="NZ_CP068112.1"/>
</dbReference>
<dbReference type="GeneID" id="55564471"/>
<keyword evidence="1" id="KW-0812">Transmembrane</keyword>